<feature type="compositionally biased region" description="Acidic residues" evidence="1">
    <location>
        <begin position="175"/>
        <end position="197"/>
    </location>
</feature>
<comment type="caution">
    <text evidence="2">The sequence shown here is derived from an EMBL/GenBank/DDBJ whole genome shotgun (WGS) entry which is preliminary data.</text>
</comment>
<feature type="compositionally biased region" description="Basic residues" evidence="1">
    <location>
        <begin position="244"/>
        <end position="254"/>
    </location>
</feature>
<reference evidence="2" key="1">
    <citation type="submission" date="2022-12" db="EMBL/GenBank/DDBJ databases">
        <title>Genome assemblies of Blomia tropicalis.</title>
        <authorList>
            <person name="Cui Y."/>
        </authorList>
    </citation>
    <scope>NUCLEOTIDE SEQUENCE</scope>
    <source>
        <tissue evidence="2">Adult mites</tissue>
    </source>
</reference>
<evidence type="ECO:0000256" key="1">
    <source>
        <dbReference type="SAM" id="MobiDB-lite"/>
    </source>
</evidence>
<keyword evidence="3" id="KW-1185">Reference proteome</keyword>
<sequence>MAFMVPLVKNHYDIYSRNGPTIEHGSNANHNNNSLFLSATSMKSGKPVTKQYRIVISGGQVRKQGQPMVMKNGTATTKAVSSSKLYYRLPSASISLPVVRTQPQMMNHNNGSLSAINQKKLLPQQQQQQQQPQQQQQTLNQSGSPTRPLPHVRRTVRNPNTNRVYSYSVSIPDYVAEEDEEDENEDDDDEEEEEEDNSSNQLNGDDELDDNSINNSNLLLFSTSAPAGNGPIVASSPTPSIVKKPIKTKSKRIVSHSVPTSPDSGTLRQNGTIVVHQRTNSITSSSASSIKSTATSATNSREYVELLRKFILHLKMLKIGSSKNRSRSSKGTSKSTITESDSMNDGDVRRKRKDTIGDSQNL</sequence>
<feature type="compositionally biased region" description="Low complexity" evidence="1">
    <location>
        <begin position="121"/>
        <end position="137"/>
    </location>
</feature>
<feature type="region of interest" description="Disordered" evidence="1">
    <location>
        <begin position="121"/>
        <end position="268"/>
    </location>
</feature>
<accession>A0A9Q0RRR8</accession>
<feature type="compositionally biased region" description="Polar residues" evidence="1">
    <location>
        <begin position="257"/>
        <end position="268"/>
    </location>
</feature>
<evidence type="ECO:0000313" key="3">
    <source>
        <dbReference type="Proteomes" id="UP001142055"/>
    </source>
</evidence>
<proteinExistence type="predicted"/>
<feature type="compositionally biased region" description="Low complexity" evidence="1">
    <location>
        <begin position="211"/>
        <end position="224"/>
    </location>
</feature>
<name>A0A9Q0RRR8_BLOTA</name>
<dbReference type="Proteomes" id="UP001142055">
    <property type="component" value="Chromosome 1"/>
</dbReference>
<evidence type="ECO:0000313" key="2">
    <source>
        <dbReference type="EMBL" id="KAJ6224046.1"/>
    </source>
</evidence>
<protein>
    <submittedName>
        <fullName evidence="2">Uncharacterized protein</fullName>
    </submittedName>
</protein>
<gene>
    <name evidence="2" type="ORF">RDWZM_002591</name>
</gene>
<feature type="region of interest" description="Disordered" evidence="1">
    <location>
        <begin position="321"/>
        <end position="362"/>
    </location>
</feature>
<dbReference type="AlphaFoldDB" id="A0A9Q0RRR8"/>
<dbReference type="OMA" id="VKNHYDI"/>
<feature type="compositionally biased region" description="Low complexity" evidence="1">
    <location>
        <begin position="321"/>
        <end position="337"/>
    </location>
</feature>
<dbReference type="EMBL" id="JAPWDV010000001">
    <property type="protein sequence ID" value="KAJ6224046.1"/>
    <property type="molecule type" value="Genomic_DNA"/>
</dbReference>
<organism evidence="2 3">
    <name type="scientific">Blomia tropicalis</name>
    <name type="common">Mite</name>
    <dbReference type="NCBI Taxonomy" id="40697"/>
    <lineage>
        <taxon>Eukaryota</taxon>
        <taxon>Metazoa</taxon>
        <taxon>Ecdysozoa</taxon>
        <taxon>Arthropoda</taxon>
        <taxon>Chelicerata</taxon>
        <taxon>Arachnida</taxon>
        <taxon>Acari</taxon>
        <taxon>Acariformes</taxon>
        <taxon>Sarcoptiformes</taxon>
        <taxon>Astigmata</taxon>
        <taxon>Glycyphagoidea</taxon>
        <taxon>Echimyopodidae</taxon>
        <taxon>Blomia</taxon>
    </lineage>
</organism>